<evidence type="ECO:0000256" key="2">
    <source>
        <dbReference type="ARBA" id="ARBA00023015"/>
    </source>
</evidence>
<dbReference type="InterPro" id="IPR007627">
    <property type="entry name" value="RNA_pol_sigma70_r2"/>
</dbReference>
<feature type="domain" description="RNA polymerase sigma-70 region 2" evidence="6">
    <location>
        <begin position="130"/>
        <end position="196"/>
    </location>
</feature>
<dbReference type="InterPro" id="IPR013324">
    <property type="entry name" value="RNA_pol_sigma_r3/r4-like"/>
</dbReference>
<dbReference type="AlphaFoldDB" id="A0A4Q5IV62"/>
<evidence type="ECO:0000256" key="5">
    <source>
        <dbReference type="SAM" id="MobiDB-lite"/>
    </source>
</evidence>
<keyword evidence="9" id="KW-1185">Reference proteome</keyword>
<dbReference type="InterPro" id="IPR013249">
    <property type="entry name" value="RNA_pol_sigma70_r4_t2"/>
</dbReference>
<dbReference type="PANTHER" id="PTHR43133">
    <property type="entry name" value="RNA POLYMERASE ECF-TYPE SIGMA FACTO"/>
    <property type="match status" value="1"/>
</dbReference>
<feature type="domain" description="RNA polymerase sigma factor 70 region 4 type 2" evidence="7">
    <location>
        <begin position="252"/>
        <end position="303"/>
    </location>
</feature>
<dbReference type="CDD" id="cd06171">
    <property type="entry name" value="Sigma70_r4"/>
    <property type="match status" value="1"/>
</dbReference>
<keyword evidence="3" id="KW-0731">Sigma factor</keyword>
<evidence type="ECO:0000313" key="8">
    <source>
        <dbReference type="EMBL" id="RYU09822.1"/>
    </source>
</evidence>
<comment type="similarity">
    <text evidence="1">Belongs to the sigma-70 factor family. ECF subfamily.</text>
</comment>
<dbReference type="SUPFAM" id="SSF88659">
    <property type="entry name" value="Sigma3 and sigma4 domains of RNA polymerase sigma factors"/>
    <property type="match status" value="1"/>
</dbReference>
<dbReference type="GO" id="GO:0006352">
    <property type="term" value="P:DNA-templated transcription initiation"/>
    <property type="evidence" value="ECO:0007669"/>
    <property type="project" value="InterPro"/>
</dbReference>
<dbReference type="GO" id="GO:0016987">
    <property type="term" value="F:sigma factor activity"/>
    <property type="evidence" value="ECO:0007669"/>
    <property type="project" value="UniProtKB-KW"/>
</dbReference>
<dbReference type="InterPro" id="IPR036388">
    <property type="entry name" value="WH-like_DNA-bd_sf"/>
</dbReference>
<evidence type="ECO:0000256" key="1">
    <source>
        <dbReference type="ARBA" id="ARBA00010641"/>
    </source>
</evidence>
<reference evidence="8 9" key="1">
    <citation type="submission" date="2019-01" db="EMBL/GenBank/DDBJ databases">
        <title>Nocardioides guangzhouensis sp. nov., an actinobacterium isolated from soil.</title>
        <authorList>
            <person name="Fu Y."/>
            <person name="Cai Y."/>
            <person name="Lin Z."/>
            <person name="Chen P."/>
        </authorList>
    </citation>
    <scope>NUCLEOTIDE SEQUENCE [LARGE SCALE GENOMIC DNA]</scope>
    <source>
        <strain evidence="8 9">NBRC 105384</strain>
    </source>
</reference>
<keyword evidence="2" id="KW-0805">Transcription regulation</keyword>
<dbReference type="EMBL" id="SDPU01000034">
    <property type="protein sequence ID" value="RYU09822.1"/>
    <property type="molecule type" value="Genomic_DNA"/>
</dbReference>
<dbReference type="Gene3D" id="1.10.10.10">
    <property type="entry name" value="Winged helix-like DNA-binding domain superfamily/Winged helix DNA-binding domain"/>
    <property type="match status" value="1"/>
</dbReference>
<dbReference type="PANTHER" id="PTHR43133:SF53">
    <property type="entry name" value="ECF RNA POLYMERASE SIGMA-E FACTOR"/>
    <property type="match status" value="1"/>
</dbReference>
<dbReference type="InterPro" id="IPR014284">
    <property type="entry name" value="RNA_pol_sigma-70_dom"/>
</dbReference>
<dbReference type="GO" id="GO:0003677">
    <property type="term" value="F:DNA binding"/>
    <property type="evidence" value="ECO:0007669"/>
    <property type="project" value="InterPro"/>
</dbReference>
<dbReference type="InterPro" id="IPR013325">
    <property type="entry name" value="RNA_pol_sigma_r2"/>
</dbReference>
<comment type="caution">
    <text evidence="8">The sequence shown here is derived from an EMBL/GenBank/DDBJ whole genome shotgun (WGS) entry which is preliminary data.</text>
</comment>
<dbReference type="Pfam" id="PF04542">
    <property type="entry name" value="Sigma70_r2"/>
    <property type="match status" value="1"/>
</dbReference>
<evidence type="ECO:0000256" key="3">
    <source>
        <dbReference type="ARBA" id="ARBA00023082"/>
    </source>
</evidence>
<dbReference type="Proteomes" id="UP000291189">
    <property type="component" value="Unassembled WGS sequence"/>
</dbReference>
<gene>
    <name evidence="8" type="ORF">ETU37_18415</name>
</gene>
<sequence>MRRLDPFPRAGRADSTPPGGRFEPARQRRLGPARACPAERDRRVAEFLLVRRGSRATPRTTDPDGSGSSLRSSQVWAWDEVVGGQERAARLPAGTARVPGQREPQEGRAARDTDELWALRSGDQSAFVALVRRLHPSMVRVASAYVSSPEVGEEVAQDTWVAVLEQLDRFEGRSTLKTWIFRILTNLAKTRGVRERRSAPFSSLNLRGEAQGEVEPPESFLDADHRWSGHWAVPVHAWPAPDEQLLSAEMGERLVHALDALPPAQRAVVALRDGQSLSSREVCDLLEISESNQRVLLHRGRLRVRRAIGEYADRLVVRA</sequence>
<evidence type="ECO:0000259" key="6">
    <source>
        <dbReference type="Pfam" id="PF04542"/>
    </source>
</evidence>
<dbReference type="NCBIfam" id="TIGR02937">
    <property type="entry name" value="sigma70-ECF"/>
    <property type="match status" value="1"/>
</dbReference>
<organism evidence="8 9">
    <name type="scientific">Nocardioides iriomotensis</name>
    <dbReference type="NCBI Taxonomy" id="715784"/>
    <lineage>
        <taxon>Bacteria</taxon>
        <taxon>Bacillati</taxon>
        <taxon>Actinomycetota</taxon>
        <taxon>Actinomycetes</taxon>
        <taxon>Propionibacteriales</taxon>
        <taxon>Nocardioidaceae</taxon>
        <taxon>Nocardioides</taxon>
    </lineage>
</organism>
<evidence type="ECO:0000313" key="9">
    <source>
        <dbReference type="Proteomes" id="UP000291189"/>
    </source>
</evidence>
<evidence type="ECO:0000259" key="7">
    <source>
        <dbReference type="Pfam" id="PF08281"/>
    </source>
</evidence>
<name>A0A4Q5IV62_9ACTN</name>
<feature type="region of interest" description="Disordered" evidence="5">
    <location>
        <begin position="92"/>
        <end position="111"/>
    </location>
</feature>
<dbReference type="OrthoDB" id="5244716at2"/>
<dbReference type="InterPro" id="IPR039425">
    <property type="entry name" value="RNA_pol_sigma-70-like"/>
</dbReference>
<protein>
    <submittedName>
        <fullName evidence="8">Sigma-70 family RNA polymerase sigma factor</fullName>
    </submittedName>
</protein>
<dbReference type="Gene3D" id="1.10.1740.10">
    <property type="match status" value="1"/>
</dbReference>
<evidence type="ECO:0000256" key="4">
    <source>
        <dbReference type="ARBA" id="ARBA00023163"/>
    </source>
</evidence>
<accession>A0A4Q5IV62</accession>
<dbReference type="SUPFAM" id="SSF88946">
    <property type="entry name" value="Sigma2 domain of RNA polymerase sigma factors"/>
    <property type="match status" value="1"/>
</dbReference>
<proteinExistence type="inferred from homology"/>
<keyword evidence="4" id="KW-0804">Transcription</keyword>
<dbReference type="Pfam" id="PF08281">
    <property type="entry name" value="Sigma70_r4_2"/>
    <property type="match status" value="1"/>
</dbReference>
<feature type="region of interest" description="Disordered" evidence="5">
    <location>
        <begin position="1"/>
        <end position="72"/>
    </location>
</feature>